<sequence length="725" mass="77337">MSDLPSRRQILGGAAAGVAASFVGVPAVPAAHAADGATRPSRRTPAAATGGTTAAYSAPDPRTRLDLDTGWRFVKSDVSGAQASSFDDSAWAAVSTPHTWNATDGADGGNNYYRGVGWYRRHLTVPAGLAGRMLFLQFAGVNQVADVWVNGVHLGQHKGGYSRFRFGATDALLPGKDNVIAVKVTNAADPDIAPLSADYTFAGGIYRNVSLWAVDRLQVQMLDYSGPGIYLRQSAVTTASATVGITAKLWNNNTGASRSVAVRTVVADADGTVVADRTSAPQSLAAAAGTQLTQSVTVTNPRLWNGRSDPHLYSATVEIHDVTGGGDTVTDAVTEPLGLRSLAVDAATGFSLNGRNLALRGVNLHQDRAGKGWAISDADHTQDFDLIEEIGADAIRMAHYQHDQKDYNLADERGFVVWAEIPLVNATTNSAAFTASTENQLRELIRQNYNHPSIAFWSIGNEQNSDDTPTNTLLAALAGIVAAEDPDRLSTYASDLGDTAGVGKHTQVCAWNKYYGWYGGSKDGNLGSWADGLHASQPALKFGVSEYGAGANTTQHALDPAAPAPSGSWHPEEYQALFHEAAWKQIEARPFLWGTFVWNMFDFASDGRNEGSQPGINDKGLVTRDRVTRKDAFYFYKATWSTAPTLYITSRRWAQRTDAATQLKVYSNAAQVTASLNGVSLGTVTGSDHVFVWNGVTLRQGQNTASVTATINGTPYTDTVTWTLA</sequence>
<dbReference type="STRING" id="310780.SAMN05216267_102793"/>
<keyword evidence="2" id="KW-0378">Hydrolase</keyword>
<dbReference type="AlphaFoldDB" id="A0A1H8PYZ0"/>
<feature type="domain" description="Glycosyl hydrolases family 2 sugar binding" evidence="7">
    <location>
        <begin position="111"/>
        <end position="212"/>
    </location>
</feature>
<accession>A0A1H8PYZ0</accession>
<dbReference type="Proteomes" id="UP000181951">
    <property type="component" value="Unassembled WGS sequence"/>
</dbReference>
<dbReference type="InterPro" id="IPR006311">
    <property type="entry name" value="TAT_signal"/>
</dbReference>
<feature type="domain" description="Glycoside hydrolase family 2 catalytic" evidence="6">
    <location>
        <begin position="350"/>
        <end position="640"/>
    </location>
</feature>
<dbReference type="InterPro" id="IPR008979">
    <property type="entry name" value="Galactose-bd-like_sf"/>
</dbReference>
<dbReference type="RefSeq" id="WP_069465229.1">
    <property type="nucleotide sequence ID" value="NZ_FODD01000027.1"/>
</dbReference>
<dbReference type="SUPFAM" id="SSF49785">
    <property type="entry name" value="Galactose-binding domain-like"/>
    <property type="match status" value="1"/>
</dbReference>
<organism evidence="8 9">
    <name type="scientific">Actinacidiphila rubida</name>
    <dbReference type="NCBI Taxonomy" id="310780"/>
    <lineage>
        <taxon>Bacteria</taxon>
        <taxon>Bacillati</taxon>
        <taxon>Actinomycetota</taxon>
        <taxon>Actinomycetes</taxon>
        <taxon>Kitasatosporales</taxon>
        <taxon>Streptomycetaceae</taxon>
        <taxon>Actinacidiphila</taxon>
    </lineage>
</organism>
<dbReference type="InterPro" id="IPR013783">
    <property type="entry name" value="Ig-like_fold"/>
</dbReference>
<dbReference type="InterPro" id="IPR017853">
    <property type="entry name" value="GH"/>
</dbReference>
<dbReference type="SUPFAM" id="SSF49303">
    <property type="entry name" value="beta-Galactosidase/glucuronidase domain"/>
    <property type="match status" value="1"/>
</dbReference>
<evidence type="ECO:0000256" key="2">
    <source>
        <dbReference type="ARBA" id="ARBA00022801"/>
    </source>
</evidence>
<dbReference type="InterPro" id="IPR006104">
    <property type="entry name" value="Glyco_hydro_2_N"/>
</dbReference>
<dbReference type="InterPro" id="IPR036156">
    <property type="entry name" value="Beta-gal/glucu_dom_sf"/>
</dbReference>
<keyword evidence="9" id="KW-1185">Reference proteome</keyword>
<proteinExistence type="inferred from homology"/>
<evidence type="ECO:0000259" key="7">
    <source>
        <dbReference type="Pfam" id="PF02837"/>
    </source>
</evidence>
<dbReference type="GO" id="GO:0004553">
    <property type="term" value="F:hydrolase activity, hydrolyzing O-glycosyl compounds"/>
    <property type="evidence" value="ECO:0007669"/>
    <property type="project" value="InterPro"/>
</dbReference>
<dbReference type="PROSITE" id="PS51318">
    <property type="entry name" value="TAT"/>
    <property type="match status" value="1"/>
</dbReference>
<dbReference type="PANTHER" id="PTHR42732">
    <property type="entry name" value="BETA-GALACTOSIDASE"/>
    <property type="match status" value="1"/>
</dbReference>
<evidence type="ECO:0000259" key="5">
    <source>
        <dbReference type="Pfam" id="PF00703"/>
    </source>
</evidence>
<dbReference type="Pfam" id="PF00703">
    <property type="entry name" value="Glyco_hydro_2"/>
    <property type="match status" value="1"/>
</dbReference>
<reference evidence="8 9" key="1">
    <citation type="submission" date="2016-10" db="EMBL/GenBank/DDBJ databases">
        <authorList>
            <person name="de Groot N.N."/>
        </authorList>
    </citation>
    <scope>NUCLEOTIDE SEQUENCE [LARGE SCALE GENOMIC DNA]</scope>
    <source>
        <strain evidence="8 9">CGMCC 4.2026</strain>
    </source>
</reference>
<evidence type="ECO:0000256" key="3">
    <source>
        <dbReference type="ARBA" id="ARBA00023295"/>
    </source>
</evidence>
<dbReference type="InterPro" id="IPR006103">
    <property type="entry name" value="Glyco_hydro_2_cat"/>
</dbReference>
<feature type="compositionally biased region" description="Low complexity" evidence="4">
    <location>
        <begin position="32"/>
        <end position="59"/>
    </location>
</feature>
<gene>
    <name evidence="8" type="ORF">SAMN05216267_102793</name>
</gene>
<evidence type="ECO:0000313" key="9">
    <source>
        <dbReference type="Proteomes" id="UP000181951"/>
    </source>
</evidence>
<keyword evidence="3" id="KW-0326">Glycosidase</keyword>
<protein>
    <submittedName>
        <fullName evidence="8">Beta-galactosidase</fullName>
    </submittedName>
</protein>
<dbReference type="OrthoDB" id="9762066at2"/>
<dbReference type="Gene3D" id="2.60.120.260">
    <property type="entry name" value="Galactose-binding domain-like"/>
    <property type="match status" value="1"/>
</dbReference>
<dbReference type="InterPro" id="IPR006102">
    <property type="entry name" value="Ig-like_GH2"/>
</dbReference>
<evidence type="ECO:0000256" key="1">
    <source>
        <dbReference type="ARBA" id="ARBA00007401"/>
    </source>
</evidence>
<dbReference type="Gene3D" id="2.60.40.10">
    <property type="entry name" value="Immunoglobulins"/>
    <property type="match status" value="2"/>
</dbReference>
<feature type="domain" description="Glycoside hydrolase family 2 immunoglobulin-like beta-sandwich" evidence="5">
    <location>
        <begin position="236"/>
        <end position="340"/>
    </location>
</feature>
<dbReference type="SUPFAM" id="SSF51445">
    <property type="entry name" value="(Trans)glycosidases"/>
    <property type="match status" value="1"/>
</dbReference>
<evidence type="ECO:0000256" key="4">
    <source>
        <dbReference type="SAM" id="MobiDB-lite"/>
    </source>
</evidence>
<dbReference type="Gene3D" id="3.20.20.80">
    <property type="entry name" value="Glycosidases"/>
    <property type="match status" value="1"/>
</dbReference>
<dbReference type="Pfam" id="PF02837">
    <property type="entry name" value="Glyco_hydro_2_N"/>
    <property type="match status" value="1"/>
</dbReference>
<evidence type="ECO:0000259" key="6">
    <source>
        <dbReference type="Pfam" id="PF02836"/>
    </source>
</evidence>
<name>A0A1H8PYZ0_9ACTN</name>
<dbReference type="Pfam" id="PF02836">
    <property type="entry name" value="Glyco_hydro_2_C"/>
    <property type="match status" value="1"/>
</dbReference>
<dbReference type="GO" id="GO:0005975">
    <property type="term" value="P:carbohydrate metabolic process"/>
    <property type="evidence" value="ECO:0007669"/>
    <property type="project" value="InterPro"/>
</dbReference>
<feature type="region of interest" description="Disordered" evidence="4">
    <location>
        <begin position="32"/>
        <end position="61"/>
    </location>
</feature>
<evidence type="ECO:0000313" key="8">
    <source>
        <dbReference type="EMBL" id="SEO47175.1"/>
    </source>
</evidence>
<dbReference type="PANTHER" id="PTHR42732:SF1">
    <property type="entry name" value="BETA-MANNOSIDASE"/>
    <property type="match status" value="1"/>
</dbReference>
<dbReference type="InterPro" id="IPR006101">
    <property type="entry name" value="Glyco_hydro_2"/>
</dbReference>
<dbReference type="InterPro" id="IPR051913">
    <property type="entry name" value="GH2_Domain-Containing"/>
</dbReference>
<dbReference type="PRINTS" id="PR00132">
    <property type="entry name" value="GLHYDRLASE2"/>
</dbReference>
<comment type="similarity">
    <text evidence="1">Belongs to the glycosyl hydrolase 2 family.</text>
</comment>
<dbReference type="EMBL" id="FODD01000027">
    <property type="protein sequence ID" value="SEO47175.1"/>
    <property type="molecule type" value="Genomic_DNA"/>
</dbReference>